<proteinExistence type="predicted"/>
<evidence type="ECO:0000313" key="3">
    <source>
        <dbReference type="Proteomes" id="UP000001075"/>
    </source>
</evidence>
<feature type="compositionally biased region" description="Basic residues" evidence="1">
    <location>
        <begin position="1"/>
        <end position="12"/>
    </location>
</feature>
<evidence type="ECO:0000256" key="1">
    <source>
        <dbReference type="SAM" id="MobiDB-lite"/>
    </source>
</evidence>
<evidence type="ECO:0000313" key="2">
    <source>
        <dbReference type="EMBL" id="EGW05986.1"/>
    </source>
</evidence>
<gene>
    <name evidence="2" type="ORF">I79_010947</name>
</gene>
<dbReference type="AlphaFoldDB" id="G3HJU5"/>
<dbReference type="EMBL" id="JH000438">
    <property type="protein sequence ID" value="EGW05986.1"/>
    <property type="molecule type" value="Genomic_DNA"/>
</dbReference>
<reference evidence="3" key="1">
    <citation type="journal article" date="2011" name="Nat. Biotechnol.">
        <title>The genomic sequence of the Chinese hamster ovary (CHO)-K1 cell line.</title>
        <authorList>
            <person name="Xu X."/>
            <person name="Nagarajan H."/>
            <person name="Lewis N.E."/>
            <person name="Pan S."/>
            <person name="Cai Z."/>
            <person name="Liu X."/>
            <person name="Chen W."/>
            <person name="Xie M."/>
            <person name="Wang W."/>
            <person name="Hammond S."/>
            <person name="Andersen M.R."/>
            <person name="Neff N."/>
            <person name="Passarelli B."/>
            <person name="Koh W."/>
            <person name="Fan H.C."/>
            <person name="Wang J."/>
            <person name="Gui Y."/>
            <person name="Lee K.H."/>
            <person name="Betenbaugh M.J."/>
            <person name="Quake S.R."/>
            <person name="Famili I."/>
            <person name="Palsson B.O."/>
            <person name="Wang J."/>
        </authorList>
    </citation>
    <scope>NUCLEOTIDE SEQUENCE [LARGE SCALE GENOMIC DNA]</scope>
    <source>
        <strain evidence="3">CHO K1 cell line</strain>
    </source>
</reference>
<name>G3HJU5_CRIGR</name>
<accession>G3HJU5</accession>
<organism evidence="2 3">
    <name type="scientific">Cricetulus griseus</name>
    <name type="common">Chinese hamster</name>
    <name type="synonym">Cricetulus barabensis griseus</name>
    <dbReference type="NCBI Taxonomy" id="10029"/>
    <lineage>
        <taxon>Eukaryota</taxon>
        <taxon>Metazoa</taxon>
        <taxon>Chordata</taxon>
        <taxon>Craniata</taxon>
        <taxon>Vertebrata</taxon>
        <taxon>Euteleostomi</taxon>
        <taxon>Mammalia</taxon>
        <taxon>Eutheria</taxon>
        <taxon>Euarchontoglires</taxon>
        <taxon>Glires</taxon>
        <taxon>Rodentia</taxon>
        <taxon>Myomorpha</taxon>
        <taxon>Muroidea</taxon>
        <taxon>Cricetidae</taxon>
        <taxon>Cricetinae</taxon>
        <taxon>Cricetulus</taxon>
    </lineage>
</organism>
<feature type="region of interest" description="Disordered" evidence="1">
    <location>
        <begin position="1"/>
        <end position="20"/>
    </location>
</feature>
<dbReference type="InParanoid" id="G3HJU5"/>
<sequence>MPAVNKLRRTQRHSREAVVGTQRKLQRESFCQASCLLEQFSQDNTQLHKIYTHTFVDFTSYNLDIVILESDRKDCDIPQRAYLTYFQARMVQMWSPPRF</sequence>
<dbReference type="Proteomes" id="UP000001075">
    <property type="component" value="Unassembled WGS sequence"/>
</dbReference>
<protein>
    <submittedName>
        <fullName evidence="2">Uncharacterized protein</fullName>
    </submittedName>
</protein>